<evidence type="ECO:0000256" key="1">
    <source>
        <dbReference type="SAM" id="SignalP"/>
    </source>
</evidence>
<sequence>MKQSIKFFLAALAVLAVPSAVEAQMLSNTKVNVTRSSAKKQGNNVRLEMDLDLSNMFLSENRGIIFTPMFVNAEDTVKLPAAEIMGKARYVYFLRRHKAATESPAVVVKRNNGKPQVVHYSCAVPFENWMSQSQLIMGEGLCGCDQTLLSSNPFQSLRGVNLRPDEWNYQFAYVQPSDEDVKMRMASGTARLDFPIGSSTIIPDFGKNASELMKIRHTIEPINDDPDIKVTKIILHGFASPDGGYAVNLRLSHKRTAALSNWLINEYHFPTDALQVDWTAEDWQSVREYVENNSVPYQSRILAVIDNGLKPDSKEAYLKKHFPLFHRTLMNSVYPGLRRVDYTVDYNVRNFDLQEAREIVKTRPNKLSLIEMYKVAQSYEPGSQDFKQVFDIAVRMYPNSPLANLNAANASLSRGDTISAKTFLMKAGDGPEVENARGVLEVKKGDYSQALNDFKEAADAGLEAGKFNLQELSKKQQ</sequence>
<dbReference type="Gene3D" id="1.25.40.10">
    <property type="entry name" value="Tetratricopeptide repeat domain"/>
    <property type="match status" value="1"/>
</dbReference>
<dbReference type="InterPro" id="IPR036737">
    <property type="entry name" value="OmpA-like_sf"/>
</dbReference>
<dbReference type="RefSeq" id="WP_252760596.1">
    <property type="nucleotide sequence ID" value="NZ_JAMXLY010000013.1"/>
</dbReference>
<feature type="chain" id="PRO_5046310085" evidence="1">
    <location>
        <begin position="24"/>
        <end position="477"/>
    </location>
</feature>
<evidence type="ECO:0000259" key="2">
    <source>
        <dbReference type="Pfam" id="PF12984"/>
    </source>
</evidence>
<keyword evidence="4" id="KW-1185">Reference proteome</keyword>
<dbReference type="Gene3D" id="3.30.1330.60">
    <property type="entry name" value="OmpA-like domain"/>
    <property type="match status" value="1"/>
</dbReference>
<protein>
    <submittedName>
        <fullName evidence="3">DUF3868 domain-containing protein</fullName>
    </submittedName>
</protein>
<dbReference type="Proteomes" id="UP001204015">
    <property type="component" value="Unassembled WGS sequence"/>
</dbReference>
<accession>A0ABT1BVW9</accession>
<evidence type="ECO:0000313" key="4">
    <source>
        <dbReference type="Proteomes" id="UP001204015"/>
    </source>
</evidence>
<feature type="domain" description="DUF3868" evidence="2">
    <location>
        <begin position="4"/>
        <end position="96"/>
    </location>
</feature>
<evidence type="ECO:0000313" key="3">
    <source>
        <dbReference type="EMBL" id="MCO6025236.1"/>
    </source>
</evidence>
<proteinExistence type="predicted"/>
<name>A0ABT1BVW9_9BACT</name>
<feature type="signal peptide" evidence="1">
    <location>
        <begin position="1"/>
        <end position="23"/>
    </location>
</feature>
<dbReference type="SUPFAM" id="SSF103088">
    <property type="entry name" value="OmpA-like"/>
    <property type="match status" value="1"/>
</dbReference>
<gene>
    <name evidence="3" type="ORF">NG821_05185</name>
</gene>
<dbReference type="InterPro" id="IPR011990">
    <property type="entry name" value="TPR-like_helical_dom_sf"/>
</dbReference>
<reference evidence="3 4" key="1">
    <citation type="submission" date="2022-06" db="EMBL/GenBank/DDBJ databases">
        <title>A taxonomic note on the genus Prevotella: Description of four novel genera and emended description of the genera Hallella and Xylanibacter.</title>
        <authorList>
            <person name="Hitch T.C.A."/>
        </authorList>
    </citation>
    <scope>NUCLEOTIDE SEQUENCE [LARGE SCALE GENOMIC DNA]</scope>
    <source>
        <strain evidence="3 4">DSM 100619</strain>
    </source>
</reference>
<dbReference type="EMBL" id="JAMXLY010000013">
    <property type="protein sequence ID" value="MCO6025236.1"/>
    <property type="molecule type" value="Genomic_DNA"/>
</dbReference>
<dbReference type="InterPro" id="IPR024480">
    <property type="entry name" value="DUF3868"/>
</dbReference>
<organism evidence="3 4">
    <name type="scientific">Segatella cerevisiae</name>
    <dbReference type="NCBI Taxonomy" id="2053716"/>
    <lineage>
        <taxon>Bacteria</taxon>
        <taxon>Pseudomonadati</taxon>
        <taxon>Bacteroidota</taxon>
        <taxon>Bacteroidia</taxon>
        <taxon>Bacteroidales</taxon>
        <taxon>Prevotellaceae</taxon>
        <taxon>Segatella</taxon>
    </lineage>
</organism>
<comment type="caution">
    <text evidence="3">The sequence shown here is derived from an EMBL/GenBank/DDBJ whole genome shotgun (WGS) entry which is preliminary data.</text>
</comment>
<keyword evidence="1" id="KW-0732">Signal</keyword>
<dbReference type="Pfam" id="PF12984">
    <property type="entry name" value="DUF3868"/>
    <property type="match status" value="1"/>
</dbReference>